<dbReference type="Pfam" id="PF22042">
    <property type="entry name" value="EF-G_D2"/>
    <property type="match status" value="1"/>
</dbReference>
<dbReference type="InterPro" id="IPR027417">
    <property type="entry name" value="P-loop_NTPase"/>
</dbReference>
<dbReference type="Gene3D" id="3.30.70.870">
    <property type="entry name" value="Elongation Factor G (Translational Gtpase), domain 3"/>
    <property type="match status" value="1"/>
</dbReference>
<keyword evidence="3 7" id="KW-0547">Nucleotide-binding</keyword>
<feature type="binding site" evidence="7">
    <location>
        <begin position="17"/>
        <end position="24"/>
    </location>
    <ligand>
        <name>GTP</name>
        <dbReference type="ChEBI" id="CHEBI:37565"/>
    </ligand>
</feature>
<dbReference type="SUPFAM" id="SSF54980">
    <property type="entry name" value="EF-G C-terminal domain-like"/>
    <property type="match status" value="2"/>
</dbReference>
<dbReference type="Pfam" id="PF00009">
    <property type="entry name" value="GTP_EFTU"/>
    <property type="match status" value="1"/>
</dbReference>
<dbReference type="SUPFAM" id="SSF52540">
    <property type="entry name" value="P-loop containing nucleoside triphosphate hydrolases"/>
    <property type="match status" value="1"/>
</dbReference>
<dbReference type="Gene3D" id="3.40.50.300">
    <property type="entry name" value="P-loop containing nucleotide triphosphate hydrolases"/>
    <property type="match status" value="1"/>
</dbReference>
<dbReference type="FunFam" id="3.30.70.870:FF:000001">
    <property type="entry name" value="Elongation factor G"/>
    <property type="match status" value="1"/>
</dbReference>
<evidence type="ECO:0000256" key="6">
    <source>
        <dbReference type="ARBA" id="ARBA00023134"/>
    </source>
</evidence>
<dbReference type="InterPro" id="IPR005517">
    <property type="entry name" value="Transl_elong_EFG/EF2_IV"/>
</dbReference>
<evidence type="ECO:0000256" key="4">
    <source>
        <dbReference type="ARBA" id="ARBA00022768"/>
    </source>
</evidence>
<accession>F2BXF6</accession>
<dbReference type="FunFam" id="3.30.70.240:FF:000001">
    <property type="entry name" value="Elongation factor G"/>
    <property type="match status" value="1"/>
</dbReference>
<feature type="domain" description="Tr-type G" evidence="8">
    <location>
        <begin position="8"/>
        <end position="282"/>
    </location>
</feature>
<dbReference type="NCBIfam" id="TIGR00484">
    <property type="entry name" value="EF-G"/>
    <property type="match status" value="1"/>
</dbReference>
<dbReference type="FunFam" id="3.40.50.300:FF:000029">
    <property type="entry name" value="Elongation factor G"/>
    <property type="match status" value="1"/>
</dbReference>
<dbReference type="Proteomes" id="UP000003503">
    <property type="component" value="Unassembled WGS sequence"/>
</dbReference>
<dbReference type="STRING" id="888062.HMPREF9083_0903"/>
<dbReference type="Gene3D" id="3.30.230.10">
    <property type="match status" value="1"/>
</dbReference>
<proteinExistence type="inferred from homology"/>
<dbReference type="NCBIfam" id="TIGR00231">
    <property type="entry name" value="small_GTP"/>
    <property type="match status" value="1"/>
</dbReference>
<organism evidence="9 10">
    <name type="scientific">Dialister micraerophilus DSM 19965</name>
    <dbReference type="NCBI Taxonomy" id="888062"/>
    <lineage>
        <taxon>Bacteria</taxon>
        <taxon>Bacillati</taxon>
        <taxon>Bacillota</taxon>
        <taxon>Negativicutes</taxon>
        <taxon>Veillonellales</taxon>
        <taxon>Veillonellaceae</taxon>
        <taxon>Dialister</taxon>
    </lineage>
</organism>
<dbReference type="GO" id="GO:0032790">
    <property type="term" value="P:ribosome disassembly"/>
    <property type="evidence" value="ECO:0007669"/>
    <property type="project" value="TreeGrafter"/>
</dbReference>
<dbReference type="RefSeq" id="WP_007556212.1">
    <property type="nucleotide sequence ID" value="NZ_GL878519.1"/>
</dbReference>
<dbReference type="PROSITE" id="PS51722">
    <property type="entry name" value="G_TR_2"/>
    <property type="match status" value="1"/>
</dbReference>
<dbReference type="Pfam" id="PF03764">
    <property type="entry name" value="EFG_IV"/>
    <property type="match status" value="1"/>
</dbReference>
<dbReference type="InterPro" id="IPR000640">
    <property type="entry name" value="EFG_V-like"/>
</dbReference>
<dbReference type="GO" id="GO:0003924">
    <property type="term" value="F:GTPase activity"/>
    <property type="evidence" value="ECO:0007669"/>
    <property type="project" value="InterPro"/>
</dbReference>
<sequence length="691" mass="76835">MAREFTLQKTRNIGIMAHIDAGKTTTTERILFYTGVNHKIGEVHDGAATMDWMEQEQERGITITSAATTCHWKGYRVNIIDTPGHVDFTVEVERSLRVLDGSVAVFSAKDGVQTQSETVWRQADHYHVPRIAFINKMDTTGANFLRAVGTIEDRLHAKAVAMQLPIGQQDTFVGIIDLLERKAEVYKDDDGKQIEFQEVPEDMKDLVEEYREKICEIAAEGDDTLMEKYLEGEELSIDEIKKSIRKQVLACKLFPVFCGSAYKNKGIQMILDAVIDYLPSPLDVPPVKGTLPDGGEAERAVDDNAPMSALAFKIMTDPFVGKLAFFRVYSGQMHQGTYVLNSTKGKKERVGRIVQMHANSRKEIDAAYTGDIAAAVGFKDVTTGDTLCDMDNPIILEKMEFPEPVISVAVEPKTKADQEKMGIALQRLAEEDPTFKVRTDPETSQTIISGMGELHLDIIVDRMKREFKVDATVGKPQVAYRETIKKTVEAEGKFVRQTGGHGQYGHCWLRLEPRQPGEGFEFANEVVGGVIPKEFINPVQNGVEAAMEDGVVAGYPMVDIKVTVFDGSYHDVDSSEMAFKVAGSMAFKEGARKAEPVLLEPYMKVVVEVPEQYMGDVIGGLNSRRGRIEGMETENSESKINGFVPLSEMFGYATSLRSSTQGRGTFTMTFDHYEEVPKAISQQITEERLGK</sequence>
<evidence type="ECO:0000313" key="10">
    <source>
        <dbReference type="Proteomes" id="UP000003503"/>
    </source>
</evidence>
<dbReference type="PANTHER" id="PTHR43261">
    <property type="entry name" value="TRANSLATION ELONGATION FACTOR G-RELATED"/>
    <property type="match status" value="1"/>
</dbReference>
<dbReference type="FunFam" id="2.40.30.10:FF:000006">
    <property type="entry name" value="Elongation factor G"/>
    <property type="match status" value="1"/>
</dbReference>
<evidence type="ECO:0000259" key="8">
    <source>
        <dbReference type="PROSITE" id="PS51722"/>
    </source>
</evidence>
<dbReference type="EMBL" id="AFBB01000017">
    <property type="protein sequence ID" value="EGF13586.1"/>
    <property type="molecule type" value="Genomic_DNA"/>
</dbReference>
<dbReference type="Gene3D" id="2.40.30.10">
    <property type="entry name" value="Translation factors"/>
    <property type="match status" value="1"/>
</dbReference>
<dbReference type="Pfam" id="PF00679">
    <property type="entry name" value="EFG_C"/>
    <property type="match status" value="1"/>
</dbReference>
<evidence type="ECO:0000313" key="9">
    <source>
        <dbReference type="EMBL" id="EGF13586.1"/>
    </source>
</evidence>
<keyword evidence="10" id="KW-1185">Reference proteome</keyword>
<keyword evidence="5 7" id="KW-0648">Protein biosynthesis</keyword>
<dbReference type="HOGENOM" id="CLU_002794_4_1_9"/>
<dbReference type="CDD" id="cd04088">
    <property type="entry name" value="EFG_mtEFG_II"/>
    <property type="match status" value="1"/>
</dbReference>
<dbReference type="PRINTS" id="PR00315">
    <property type="entry name" value="ELONGATNFCT"/>
</dbReference>
<dbReference type="SUPFAM" id="SSF54211">
    <property type="entry name" value="Ribosomal protein S5 domain 2-like"/>
    <property type="match status" value="1"/>
</dbReference>
<comment type="function">
    <text evidence="7">Catalyzes the GTP-dependent ribosomal translocation step during translation elongation. During this step, the ribosome changes from the pre-translocational (PRE) to the post-translocational (POST) state as the newly formed A-site-bound peptidyl-tRNA and P-site-bound deacylated tRNA move to the P and E sites, respectively. Catalyzes the coordinated movement of the two tRNA molecules, the mRNA and conformational changes in the ribosome.</text>
</comment>
<dbReference type="InterPro" id="IPR005225">
    <property type="entry name" value="Small_GTP-bd"/>
</dbReference>
<dbReference type="CDD" id="cd03713">
    <property type="entry name" value="EFG_mtEFG_C"/>
    <property type="match status" value="1"/>
</dbReference>
<keyword evidence="6 7" id="KW-0342">GTP-binding</keyword>
<dbReference type="InterPro" id="IPR009022">
    <property type="entry name" value="EFG_III"/>
</dbReference>
<dbReference type="GO" id="GO:0005525">
    <property type="term" value="F:GTP binding"/>
    <property type="evidence" value="ECO:0007669"/>
    <property type="project" value="UniProtKB-UniRule"/>
</dbReference>
<dbReference type="InterPro" id="IPR047872">
    <property type="entry name" value="EFG_IV"/>
</dbReference>
<dbReference type="InterPro" id="IPR031157">
    <property type="entry name" value="G_TR_CS"/>
</dbReference>
<comment type="subcellular location">
    <subcellularLocation>
        <location evidence="7">Cytoplasm</location>
    </subcellularLocation>
</comment>
<dbReference type="InterPro" id="IPR014721">
    <property type="entry name" value="Ribsml_uS5_D2-typ_fold_subgr"/>
</dbReference>
<dbReference type="NCBIfam" id="NF009379">
    <property type="entry name" value="PRK12740.1-3"/>
    <property type="match status" value="1"/>
</dbReference>
<evidence type="ECO:0000256" key="1">
    <source>
        <dbReference type="ARBA" id="ARBA00005870"/>
    </source>
</evidence>
<dbReference type="InterPro" id="IPR020568">
    <property type="entry name" value="Ribosomal_Su5_D2-typ_SF"/>
</dbReference>
<evidence type="ECO:0000256" key="5">
    <source>
        <dbReference type="ARBA" id="ARBA00022917"/>
    </source>
</evidence>
<dbReference type="CDD" id="cd01886">
    <property type="entry name" value="EF-G"/>
    <property type="match status" value="1"/>
</dbReference>
<dbReference type="eggNOG" id="COG0480">
    <property type="taxonomic scope" value="Bacteria"/>
</dbReference>
<dbReference type="CDD" id="cd16262">
    <property type="entry name" value="EFG_III"/>
    <property type="match status" value="1"/>
</dbReference>
<keyword evidence="4 7" id="KW-0251">Elongation factor</keyword>
<dbReference type="PROSITE" id="PS00301">
    <property type="entry name" value="G_TR_1"/>
    <property type="match status" value="1"/>
</dbReference>
<feature type="binding site" evidence="7">
    <location>
        <begin position="81"/>
        <end position="85"/>
    </location>
    <ligand>
        <name>GTP</name>
        <dbReference type="ChEBI" id="CHEBI:37565"/>
    </ligand>
</feature>
<feature type="binding site" evidence="7">
    <location>
        <begin position="135"/>
        <end position="138"/>
    </location>
    <ligand>
        <name>GTP</name>
        <dbReference type="ChEBI" id="CHEBI:37565"/>
    </ligand>
</feature>
<gene>
    <name evidence="7 9" type="primary">fusA</name>
    <name evidence="9" type="ORF">HMPREF9083_0903</name>
</gene>
<evidence type="ECO:0000256" key="3">
    <source>
        <dbReference type="ARBA" id="ARBA00022741"/>
    </source>
</evidence>
<dbReference type="HAMAP" id="MF_00054_B">
    <property type="entry name" value="EF_G_EF_2_B"/>
    <property type="match status" value="1"/>
</dbReference>
<dbReference type="InterPro" id="IPR035649">
    <property type="entry name" value="EFG_V"/>
</dbReference>
<dbReference type="Pfam" id="PF14492">
    <property type="entry name" value="EFG_III"/>
    <property type="match status" value="1"/>
</dbReference>
<reference evidence="9 10" key="1">
    <citation type="submission" date="2011-02" db="EMBL/GenBank/DDBJ databases">
        <authorList>
            <person name="Muzny D."/>
            <person name="Qin X."/>
            <person name="Deng J."/>
            <person name="Jiang H."/>
            <person name="Liu Y."/>
            <person name="Qu J."/>
            <person name="Song X.-Z."/>
            <person name="Zhang L."/>
            <person name="Thornton R."/>
            <person name="Coyle M."/>
            <person name="Francisco L."/>
            <person name="Jackson L."/>
            <person name="Javaid M."/>
            <person name="Korchina V."/>
            <person name="Kovar C."/>
            <person name="Mata R."/>
            <person name="Mathew T."/>
            <person name="Ngo R."/>
            <person name="Nguyen L."/>
            <person name="Nguyen N."/>
            <person name="Okwuonu G."/>
            <person name="Ongeri F."/>
            <person name="Pham C."/>
            <person name="Simmons D."/>
            <person name="Wilczek-Boney K."/>
            <person name="Hale W."/>
            <person name="Jakkamsetti A."/>
            <person name="Pham P."/>
            <person name="Ruth R."/>
            <person name="San Lucas F."/>
            <person name="Warren J."/>
            <person name="Zhang J."/>
            <person name="Zhao Z."/>
            <person name="Zhou C."/>
            <person name="Zhu D."/>
            <person name="Lee S."/>
            <person name="Bess C."/>
            <person name="Blankenburg K."/>
            <person name="Forbes L."/>
            <person name="Fu Q."/>
            <person name="Gubbala S."/>
            <person name="Hirani K."/>
            <person name="Jayaseelan J.C."/>
            <person name="Lara F."/>
            <person name="Munidasa M."/>
            <person name="Palculict T."/>
            <person name="Patil S."/>
            <person name="Pu L.-L."/>
            <person name="Saada N."/>
            <person name="Tang L."/>
            <person name="Weissenberger G."/>
            <person name="Zhu Y."/>
            <person name="Hemphill L."/>
            <person name="Shang Y."/>
            <person name="Youmans B."/>
            <person name="Ayvaz T."/>
            <person name="Ross M."/>
            <person name="Santibanez J."/>
            <person name="Aqrawi P."/>
            <person name="Gross S."/>
            <person name="Joshi V."/>
            <person name="Fowler G."/>
            <person name="Nazareth L."/>
            <person name="Reid J."/>
            <person name="Worley K."/>
            <person name="Petrosino J."/>
            <person name="Highlander S."/>
            <person name="Gibbs R."/>
        </authorList>
    </citation>
    <scope>NUCLEOTIDE SEQUENCE [LARGE SCALE GENOMIC DNA]</scope>
    <source>
        <strain evidence="9 10">DSM 19965</strain>
    </source>
</reference>
<dbReference type="SUPFAM" id="SSF50447">
    <property type="entry name" value="Translation proteins"/>
    <property type="match status" value="1"/>
</dbReference>
<dbReference type="InterPro" id="IPR004540">
    <property type="entry name" value="Transl_elong_EFG/EF2"/>
</dbReference>
<dbReference type="GO" id="GO:0003746">
    <property type="term" value="F:translation elongation factor activity"/>
    <property type="evidence" value="ECO:0007669"/>
    <property type="project" value="UniProtKB-UniRule"/>
</dbReference>
<dbReference type="SMART" id="SM00838">
    <property type="entry name" value="EFG_C"/>
    <property type="match status" value="1"/>
</dbReference>
<dbReference type="GO" id="GO:0005737">
    <property type="term" value="C:cytoplasm"/>
    <property type="evidence" value="ECO:0007669"/>
    <property type="project" value="UniProtKB-SubCell"/>
</dbReference>
<name>F2BXF6_9FIRM</name>
<dbReference type="InterPro" id="IPR000795">
    <property type="entry name" value="T_Tr_GTP-bd_dom"/>
</dbReference>
<dbReference type="PANTHER" id="PTHR43261:SF1">
    <property type="entry name" value="RIBOSOME-RELEASING FACTOR 2, MITOCHONDRIAL"/>
    <property type="match status" value="1"/>
</dbReference>
<dbReference type="InterPro" id="IPR035647">
    <property type="entry name" value="EFG_III/V"/>
</dbReference>
<dbReference type="SMART" id="SM00889">
    <property type="entry name" value="EFG_IV"/>
    <property type="match status" value="1"/>
</dbReference>
<evidence type="ECO:0000256" key="2">
    <source>
        <dbReference type="ARBA" id="ARBA00017872"/>
    </source>
</evidence>
<dbReference type="AlphaFoldDB" id="F2BXF6"/>
<comment type="similarity">
    <text evidence="1 7">Belongs to the TRAFAC class translation factor GTPase superfamily. Classic translation factor GTPase family. EF-G/EF-2 subfamily.</text>
</comment>
<protein>
    <recommendedName>
        <fullName evidence="2 7">Elongation factor G</fullName>
        <shortName evidence="7">EF-G</shortName>
    </recommendedName>
</protein>
<dbReference type="InterPro" id="IPR009000">
    <property type="entry name" value="Transl_B-barrel_sf"/>
</dbReference>
<dbReference type="FunFam" id="3.30.230.10:FF:000003">
    <property type="entry name" value="Elongation factor G"/>
    <property type="match status" value="1"/>
</dbReference>
<keyword evidence="7" id="KW-0963">Cytoplasm</keyword>
<dbReference type="Gene3D" id="3.30.70.240">
    <property type="match status" value="1"/>
</dbReference>
<dbReference type="NCBIfam" id="NF009381">
    <property type="entry name" value="PRK12740.1-5"/>
    <property type="match status" value="1"/>
</dbReference>
<dbReference type="InterPro" id="IPR053905">
    <property type="entry name" value="EF-G-like_DII"/>
</dbReference>
<evidence type="ECO:0000256" key="7">
    <source>
        <dbReference type="HAMAP-Rule" id="MF_00054"/>
    </source>
</evidence>
<comment type="caution">
    <text evidence="9">The sequence shown here is derived from an EMBL/GenBank/DDBJ whole genome shotgun (WGS) entry which is preliminary data.</text>
</comment>
<dbReference type="CDD" id="cd01434">
    <property type="entry name" value="EFG_mtEFG1_IV"/>
    <property type="match status" value="1"/>
</dbReference>
<dbReference type="InterPro" id="IPR041095">
    <property type="entry name" value="EFG_II"/>
</dbReference>